<keyword evidence="10 11" id="KW-0472">Membrane</keyword>
<evidence type="ECO:0000256" key="8">
    <source>
        <dbReference type="ARBA" id="ARBA00022989"/>
    </source>
</evidence>
<evidence type="ECO:0000256" key="5">
    <source>
        <dbReference type="ARBA" id="ARBA00022679"/>
    </source>
</evidence>
<dbReference type="SMART" id="SM00388">
    <property type="entry name" value="HisKA"/>
    <property type="match status" value="1"/>
</dbReference>
<dbReference type="SUPFAM" id="SSF55874">
    <property type="entry name" value="ATPase domain of HSP90 chaperone/DNA topoisomerase II/histidine kinase"/>
    <property type="match status" value="1"/>
</dbReference>
<feature type="domain" description="Histidine kinase" evidence="12">
    <location>
        <begin position="227"/>
        <end position="435"/>
    </location>
</feature>
<keyword evidence="4" id="KW-0597">Phosphoprotein</keyword>
<dbReference type="InterPro" id="IPR036890">
    <property type="entry name" value="HATPase_C_sf"/>
</dbReference>
<keyword evidence="9" id="KW-0902">Two-component regulatory system</keyword>
<evidence type="ECO:0000256" key="2">
    <source>
        <dbReference type="ARBA" id="ARBA00004236"/>
    </source>
</evidence>
<dbReference type="CDD" id="cd06225">
    <property type="entry name" value="HAMP"/>
    <property type="match status" value="1"/>
</dbReference>
<evidence type="ECO:0000256" key="7">
    <source>
        <dbReference type="ARBA" id="ARBA00022777"/>
    </source>
</evidence>
<dbReference type="Pfam" id="PF00672">
    <property type="entry name" value="HAMP"/>
    <property type="match status" value="1"/>
</dbReference>
<dbReference type="EC" id="2.7.13.3" evidence="3"/>
<evidence type="ECO:0000256" key="1">
    <source>
        <dbReference type="ARBA" id="ARBA00000085"/>
    </source>
</evidence>
<dbReference type="PANTHER" id="PTHR45436">
    <property type="entry name" value="SENSOR HISTIDINE KINASE YKOH"/>
    <property type="match status" value="1"/>
</dbReference>
<keyword evidence="5" id="KW-0808">Transferase</keyword>
<dbReference type="InterPro" id="IPR050428">
    <property type="entry name" value="TCS_sensor_his_kinase"/>
</dbReference>
<dbReference type="SUPFAM" id="SSF158472">
    <property type="entry name" value="HAMP domain-like"/>
    <property type="match status" value="1"/>
</dbReference>
<dbReference type="Gene3D" id="3.30.565.10">
    <property type="entry name" value="Histidine kinase-like ATPase, C-terminal domain"/>
    <property type="match status" value="1"/>
</dbReference>
<dbReference type="PRINTS" id="PR00344">
    <property type="entry name" value="BCTRLSENSOR"/>
</dbReference>
<evidence type="ECO:0000313" key="15">
    <source>
        <dbReference type="Proteomes" id="UP000199009"/>
    </source>
</evidence>
<dbReference type="InterPro" id="IPR004358">
    <property type="entry name" value="Sig_transdc_His_kin-like_C"/>
</dbReference>
<comment type="catalytic activity">
    <reaction evidence="1">
        <text>ATP + protein L-histidine = ADP + protein N-phospho-L-histidine.</text>
        <dbReference type="EC" id="2.7.13.3"/>
    </reaction>
</comment>
<gene>
    <name evidence="14" type="ORF">SAMN04489810_1623</name>
</gene>
<dbReference type="SUPFAM" id="SSF47384">
    <property type="entry name" value="Homodimeric domain of signal transducing histidine kinase"/>
    <property type="match status" value="1"/>
</dbReference>
<dbReference type="PANTHER" id="PTHR45436:SF5">
    <property type="entry name" value="SENSOR HISTIDINE KINASE TRCS"/>
    <property type="match status" value="1"/>
</dbReference>
<dbReference type="InterPro" id="IPR036097">
    <property type="entry name" value="HisK_dim/P_sf"/>
</dbReference>
<dbReference type="Proteomes" id="UP000199009">
    <property type="component" value="Chromosome I"/>
</dbReference>
<dbReference type="Gene3D" id="1.10.287.130">
    <property type="match status" value="1"/>
</dbReference>
<proteinExistence type="predicted"/>
<dbReference type="GO" id="GO:0000155">
    <property type="term" value="F:phosphorelay sensor kinase activity"/>
    <property type="evidence" value="ECO:0007669"/>
    <property type="project" value="InterPro"/>
</dbReference>
<evidence type="ECO:0000256" key="3">
    <source>
        <dbReference type="ARBA" id="ARBA00012438"/>
    </source>
</evidence>
<evidence type="ECO:0000313" key="14">
    <source>
        <dbReference type="EMBL" id="SDG91010.1"/>
    </source>
</evidence>
<dbReference type="InterPro" id="IPR003594">
    <property type="entry name" value="HATPase_dom"/>
</dbReference>
<evidence type="ECO:0000256" key="9">
    <source>
        <dbReference type="ARBA" id="ARBA00023012"/>
    </source>
</evidence>
<evidence type="ECO:0000256" key="4">
    <source>
        <dbReference type="ARBA" id="ARBA00022553"/>
    </source>
</evidence>
<keyword evidence="8 11" id="KW-1133">Transmembrane helix</keyword>
<keyword evidence="6 11" id="KW-0812">Transmembrane</keyword>
<evidence type="ECO:0000256" key="11">
    <source>
        <dbReference type="SAM" id="Phobius"/>
    </source>
</evidence>
<dbReference type="InterPro" id="IPR005467">
    <property type="entry name" value="His_kinase_dom"/>
</dbReference>
<dbReference type="STRING" id="370764.SAMN04489810_1623"/>
<feature type="domain" description="HAMP" evidence="13">
    <location>
        <begin position="166"/>
        <end position="219"/>
    </location>
</feature>
<feature type="transmembrane region" description="Helical" evidence="11">
    <location>
        <begin position="142"/>
        <end position="165"/>
    </location>
</feature>
<evidence type="ECO:0000256" key="6">
    <source>
        <dbReference type="ARBA" id="ARBA00022692"/>
    </source>
</evidence>
<dbReference type="PROSITE" id="PS50109">
    <property type="entry name" value="HIS_KIN"/>
    <property type="match status" value="1"/>
</dbReference>
<dbReference type="InterPro" id="IPR003660">
    <property type="entry name" value="HAMP_dom"/>
</dbReference>
<evidence type="ECO:0000256" key="10">
    <source>
        <dbReference type="ARBA" id="ARBA00023136"/>
    </source>
</evidence>
<dbReference type="Pfam" id="PF00512">
    <property type="entry name" value="HisKA"/>
    <property type="match status" value="1"/>
</dbReference>
<reference evidence="14 15" key="1">
    <citation type="submission" date="2016-10" db="EMBL/GenBank/DDBJ databases">
        <authorList>
            <person name="de Groot N.N."/>
        </authorList>
    </citation>
    <scope>NUCLEOTIDE SEQUENCE [LARGE SCALE GENOMIC DNA]</scope>
    <source>
        <strain evidence="14 15">DSM 23142</strain>
    </source>
</reference>
<comment type="subcellular location">
    <subcellularLocation>
        <location evidence="2">Cell membrane</location>
    </subcellularLocation>
</comment>
<keyword evidence="15" id="KW-1185">Reference proteome</keyword>
<evidence type="ECO:0000259" key="12">
    <source>
        <dbReference type="PROSITE" id="PS50109"/>
    </source>
</evidence>
<feature type="transmembrane region" description="Helical" evidence="11">
    <location>
        <begin position="12"/>
        <end position="36"/>
    </location>
</feature>
<dbReference type="CDD" id="cd00082">
    <property type="entry name" value="HisKA"/>
    <property type="match status" value="1"/>
</dbReference>
<sequence>MGKRVWRSVRARATLGATTVVSVALVIGAIIFVGVLSSTLRDASARAGETRAEELAARIDAQGLEAIRNLDDDEVVLLLDADGEVVAASSDAEGLSIPSSTEPLTVVVDGDPMLLVPEDLDDDRILMVGVPTDDDQETVGTVITLLVVAVPVLVLLVGVTTWLMIGRALAPVARIRSEVDDITADRLDRRIPVPESRDEIAALATTMNGMLGRLDVAAQAQRRFISDASHELRSPLATIRQHVELSQAHPDLTSVEELSSVVHEEGLRLQGLVDALLVLAKLDEGAGGAQVTVDLDDCALAEAARLRTLGFTVDASGVGPARMQGDARLVGQLVRNLADNAARHARGRIAIAVLERNGAAVLTIEEDGDGVPVDERTRIFERFVRLDEARSRDAGGSGLGLAIVHGIARSAGGSVAVDDGRWGGARFTVTFPASS</sequence>
<keyword evidence="7 14" id="KW-0418">Kinase</keyword>
<name>A0A1G7Y4V0_9MICO</name>
<accession>A0A1G7Y4V0</accession>
<dbReference type="AlphaFoldDB" id="A0A1G7Y4V0"/>
<dbReference type="PROSITE" id="PS50885">
    <property type="entry name" value="HAMP"/>
    <property type="match status" value="1"/>
</dbReference>
<dbReference type="SMART" id="SM00387">
    <property type="entry name" value="HATPase_c"/>
    <property type="match status" value="1"/>
</dbReference>
<dbReference type="GO" id="GO:0005886">
    <property type="term" value="C:plasma membrane"/>
    <property type="evidence" value="ECO:0007669"/>
    <property type="project" value="UniProtKB-SubCell"/>
</dbReference>
<organism evidence="14 15">
    <name type="scientific">Microbacterium pygmaeum</name>
    <dbReference type="NCBI Taxonomy" id="370764"/>
    <lineage>
        <taxon>Bacteria</taxon>
        <taxon>Bacillati</taxon>
        <taxon>Actinomycetota</taxon>
        <taxon>Actinomycetes</taxon>
        <taxon>Micrococcales</taxon>
        <taxon>Microbacteriaceae</taxon>
        <taxon>Microbacterium</taxon>
    </lineage>
</organism>
<protein>
    <recommendedName>
        <fullName evidence="3">histidine kinase</fullName>
        <ecNumber evidence="3">2.7.13.3</ecNumber>
    </recommendedName>
</protein>
<dbReference type="EMBL" id="LT629692">
    <property type="protein sequence ID" value="SDG91010.1"/>
    <property type="molecule type" value="Genomic_DNA"/>
</dbReference>
<dbReference type="Gene3D" id="6.10.340.10">
    <property type="match status" value="1"/>
</dbReference>
<evidence type="ECO:0000259" key="13">
    <source>
        <dbReference type="PROSITE" id="PS50885"/>
    </source>
</evidence>
<dbReference type="InterPro" id="IPR003661">
    <property type="entry name" value="HisK_dim/P_dom"/>
</dbReference>
<dbReference type="SMART" id="SM00304">
    <property type="entry name" value="HAMP"/>
    <property type="match status" value="1"/>
</dbReference>
<dbReference type="Pfam" id="PF02518">
    <property type="entry name" value="HATPase_c"/>
    <property type="match status" value="1"/>
</dbReference>